<evidence type="ECO:0000256" key="6">
    <source>
        <dbReference type="ARBA" id="ARBA00023235"/>
    </source>
</evidence>
<organism evidence="12 13">
    <name type="scientific">Brachybacterium faecium (strain ATCC 43885 / DSM 4810 / JCM 11609 / LMG 19847 / NBRC 14762 / NCIMB 9860 / 6-10)</name>
    <dbReference type="NCBI Taxonomy" id="446465"/>
    <lineage>
        <taxon>Bacteria</taxon>
        <taxon>Bacillati</taxon>
        <taxon>Actinomycetota</taxon>
        <taxon>Actinomycetes</taxon>
        <taxon>Micrococcales</taxon>
        <taxon>Dermabacteraceae</taxon>
        <taxon>Brachybacterium</taxon>
    </lineage>
</organism>
<keyword evidence="13" id="KW-1185">Reference proteome</keyword>
<feature type="domain" description="Helicase C-terminal" evidence="11">
    <location>
        <begin position="395"/>
        <end position="545"/>
    </location>
</feature>
<keyword evidence="4 12" id="KW-0347">Helicase</keyword>
<keyword evidence="3" id="KW-0378">Hydrolase</keyword>
<dbReference type="STRING" id="446465.Bfae_07930"/>
<evidence type="ECO:0000256" key="7">
    <source>
        <dbReference type="ARBA" id="ARBA00034617"/>
    </source>
</evidence>
<evidence type="ECO:0000313" key="12">
    <source>
        <dbReference type="EMBL" id="ACU84648.1"/>
    </source>
</evidence>
<dbReference type="Proteomes" id="UP000001919">
    <property type="component" value="Chromosome"/>
</dbReference>
<dbReference type="GO" id="GO:0043138">
    <property type="term" value="F:3'-5' DNA helicase activity"/>
    <property type="evidence" value="ECO:0007669"/>
    <property type="project" value="UniProtKB-EC"/>
</dbReference>
<dbReference type="InterPro" id="IPR006935">
    <property type="entry name" value="Helicase/UvrB_N"/>
</dbReference>
<dbReference type="NCBIfam" id="NF045503">
    <property type="entry name" value="repair_heli_XPB"/>
    <property type="match status" value="1"/>
</dbReference>
<dbReference type="InterPro" id="IPR032438">
    <property type="entry name" value="ERCC3_RAD25_C"/>
</dbReference>
<dbReference type="GO" id="GO:0005524">
    <property type="term" value="F:ATP binding"/>
    <property type="evidence" value="ECO:0007669"/>
    <property type="project" value="UniProtKB-KW"/>
</dbReference>
<dbReference type="PANTHER" id="PTHR11274">
    <property type="entry name" value="RAD25/XP-B DNA REPAIR HELICASE"/>
    <property type="match status" value="1"/>
</dbReference>
<evidence type="ECO:0000256" key="1">
    <source>
        <dbReference type="ARBA" id="ARBA00006637"/>
    </source>
</evidence>
<evidence type="ECO:0000256" key="5">
    <source>
        <dbReference type="ARBA" id="ARBA00022840"/>
    </source>
</evidence>
<name>C7M9V4_BRAFD</name>
<keyword evidence="6" id="KW-0413">Isomerase</keyword>
<dbReference type="InterPro" id="IPR001650">
    <property type="entry name" value="Helicase_C-like"/>
</dbReference>
<dbReference type="Pfam" id="PF04851">
    <property type="entry name" value="ResIII"/>
    <property type="match status" value="1"/>
</dbReference>
<comment type="catalytic activity">
    <reaction evidence="9">
        <text>ATP + H2O = ADP + phosphate + H(+)</text>
        <dbReference type="Rhea" id="RHEA:13065"/>
        <dbReference type="ChEBI" id="CHEBI:15377"/>
        <dbReference type="ChEBI" id="CHEBI:15378"/>
        <dbReference type="ChEBI" id="CHEBI:30616"/>
        <dbReference type="ChEBI" id="CHEBI:43474"/>
        <dbReference type="ChEBI" id="CHEBI:456216"/>
        <dbReference type="EC" id="5.6.2.4"/>
    </reaction>
</comment>
<dbReference type="GO" id="GO:0003677">
    <property type="term" value="F:DNA binding"/>
    <property type="evidence" value="ECO:0007669"/>
    <property type="project" value="InterPro"/>
</dbReference>
<dbReference type="Gene3D" id="3.40.50.300">
    <property type="entry name" value="P-loop containing nucleotide triphosphate hydrolases"/>
    <property type="match status" value="2"/>
</dbReference>
<dbReference type="eggNOG" id="COG1061">
    <property type="taxonomic scope" value="Bacteria"/>
</dbReference>
<evidence type="ECO:0000256" key="9">
    <source>
        <dbReference type="ARBA" id="ARBA00048988"/>
    </source>
</evidence>
<dbReference type="Pfam" id="PF13625">
    <property type="entry name" value="Helicase_C_3"/>
    <property type="match status" value="1"/>
</dbReference>
<dbReference type="PROSITE" id="PS51194">
    <property type="entry name" value="HELICASE_CTER"/>
    <property type="match status" value="1"/>
</dbReference>
<dbReference type="AlphaFoldDB" id="C7M9V4"/>
<dbReference type="KEGG" id="bfa:Bfae_07930"/>
<accession>C7M9V4</accession>
<dbReference type="EC" id="5.6.2.4" evidence="8"/>
<dbReference type="CDD" id="cd18789">
    <property type="entry name" value="SF2_C_XPB"/>
    <property type="match status" value="1"/>
</dbReference>
<reference evidence="12 13" key="1">
    <citation type="journal article" date="2009" name="Stand. Genomic Sci.">
        <title>Complete genome sequence of Brachybacterium faecium type strain (Schefferle 6-10).</title>
        <authorList>
            <person name="Lapidus A."/>
            <person name="Pukall R."/>
            <person name="Labuttii K."/>
            <person name="Copeland A."/>
            <person name="Del Rio T.G."/>
            <person name="Nolan M."/>
            <person name="Chen F."/>
            <person name="Lucas S."/>
            <person name="Tice H."/>
            <person name="Cheng J.F."/>
            <person name="Bruce D."/>
            <person name="Goodwin L."/>
            <person name="Pitluck S."/>
            <person name="Rohde M."/>
            <person name="Goker M."/>
            <person name="Pati A."/>
            <person name="Ivanova N."/>
            <person name="Mavrommatis K."/>
            <person name="Chen A."/>
            <person name="Palaniappan K."/>
            <person name="D'haeseleer P."/>
            <person name="Chain P."/>
            <person name="Bristow J."/>
            <person name="Eisen J.A."/>
            <person name="Markowitz V."/>
            <person name="Hugenholtz P."/>
            <person name="Kyrpides N.C."/>
            <person name="Klenk H.P."/>
        </authorList>
    </citation>
    <scope>NUCLEOTIDE SEQUENCE [LARGE SCALE GENOMIC DNA]</scope>
    <source>
        <strain evidence="13">ATCC 43885 / DSM 4810 / JCM 11609 / LMG 19847 / NBRC 14762 / NCIMB 9860 / 6-10</strain>
    </source>
</reference>
<dbReference type="Pfam" id="PF16203">
    <property type="entry name" value="ERCC3_RAD25_C"/>
    <property type="match status" value="1"/>
</dbReference>
<dbReference type="PROSITE" id="PS51192">
    <property type="entry name" value="HELICASE_ATP_BIND_1"/>
    <property type="match status" value="1"/>
</dbReference>
<dbReference type="PATRIC" id="fig|446465.5.peg.784"/>
<keyword evidence="5" id="KW-0067">ATP-binding</keyword>
<dbReference type="SUPFAM" id="SSF52540">
    <property type="entry name" value="P-loop containing nucleoside triphosphate hydrolases"/>
    <property type="match status" value="2"/>
</dbReference>
<evidence type="ECO:0000256" key="2">
    <source>
        <dbReference type="ARBA" id="ARBA00022741"/>
    </source>
</evidence>
<evidence type="ECO:0000313" key="13">
    <source>
        <dbReference type="Proteomes" id="UP000001919"/>
    </source>
</evidence>
<protein>
    <recommendedName>
        <fullName evidence="8">DNA 3'-5' helicase</fullName>
        <ecNumber evidence="8">5.6.2.4</ecNumber>
    </recommendedName>
</protein>
<evidence type="ECO:0000256" key="3">
    <source>
        <dbReference type="ARBA" id="ARBA00022801"/>
    </source>
</evidence>
<feature type="domain" description="Helicase ATP-binding" evidence="10">
    <location>
        <begin position="190"/>
        <end position="344"/>
    </location>
</feature>
<comment type="similarity">
    <text evidence="1">Belongs to the helicase family. RAD25/XPB subfamily.</text>
</comment>
<dbReference type="PANTHER" id="PTHR11274:SF0">
    <property type="entry name" value="GENERAL TRANSCRIPTION AND DNA REPAIR FACTOR IIH HELICASE SUBUNIT XPB"/>
    <property type="match status" value="1"/>
</dbReference>
<dbReference type="SMART" id="SM00490">
    <property type="entry name" value="HELICc"/>
    <property type="match status" value="1"/>
</dbReference>
<evidence type="ECO:0000256" key="8">
    <source>
        <dbReference type="ARBA" id="ARBA00034808"/>
    </source>
</evidence>
<dbReference type="SMART" id="SM00487">
    <property type="entry name" value="DEXDc"/>
    <property type="match status" value="1"/>
</dbReference>
<dbReference type="InterPro" id="IPR032830">
    <property type="entry name" value="XPB/Ssl2_N"/>
</dbReference>
<evidence type="ECO:0000256" key="4">
    <source>
        <dbReference type="ARBA" id="ARBA00022806"/>
    </source>
</evidence>
<evidence type="ECO:0000259" key="10">
    <source>
        <dbReference type="PROSITE" id="PS51192"/>
    </source>
</evidence>
<dbReference type="HOGENOM" id="CLU_008213_4_0_11"/>
<proteinExistence type="inferred from homology"/>
<dbReference type="InterPro" id="IPR014001">
    <property type="entry name" value="Helicase_ATP-bd"/>
</dbReference>
<dbReference type="InterPro" id="IPR050615">
    <property type="entry name" value="ATP-dep_DNA_Helicase"/>
</dbReference>
<dbReference type="GO" id="GO:0016787">
    <property type="term" value="F:hydrolase activity"/>
    <property type="evidence" value="ECO:0007669"/>
    <property type="project" value="UniProtKB-KW"/>
</dbReference>
<comment type="catalytic activity">
    <reaction evidence="7">
        <text>Couples ATP hydrolysis with the unwinding of duplex DNA by translocating in the 3'-5' direction.</text>
        <dbReference type="EC" id="5.6.2.4"/>
    </reaction>
</comment>
<evidence type="ECO:0000259" key="11">
    <source>
        <dbReference type="PROSITE" id="PS51194"/>
    </source>
</evidence>
<gene>
    <name evidence="12" type="ordered locus">Bfae_07930</name>
</gene>
<keyword evidence="2" id="KW-0547">Nucleotide-binding</keyword>
<dbReference type="InterPro" id="IPR027417">
    <property type="entry name" value="P-loop_NTPase"/>
</dbReference>
<sequence length="555" mass="60990">MTDGPLIVQSDKSLLLEVDHPSAQAARIAIAAFAELERAPEHVHTYRITDLGLWNARAAGYDAESVVAALVDHSRYPVPHALLIDVADTMDRYGRLQLRSDPTHGLVLHALDRPVLEEVARAKRIQGMLGARLDDSTVVVHPSERGALKQALLKLGWPAEDHAGYVDGEAHPISLAEDGWSLRPYQAEAVDGFRHGGSGVVVLPCGAGKTIVGAGAMAAMGRTTLILVTSTVSARQWKQELLRRTTLTEEEIGEYSGAAKEVRPVTIATYQVLTMKRKGVHPHLELMSARDWGLIVYDEVHLLPAPVFRMTADLQARRRLGLTATLVREDGREGEVFSLIGPKRYDAPWRDIEAQGYIAPAVCTEVRATMPSADRMAYAMAEAADRPRLGAAHPGKIDVVERIAQRHAGEPMLVIGQYIDQLEEIAERLGADLITGQTPVRRRQELFDAFREGRIDRLVVSKVANFSIDLPEASVAVQVSGAFGSRQEEAQRLGRLLRPKADQRTAHFYTVVMRDTQDQDYAAHRQRFLAEQGYAYTIVDAEELGRSTAAGRGAD</sequence>
<dbReference type="CDD" id="cd18029">
    <property type="entry name" value="DEXHc_XPB"/>
    <property type="match status" value="1"/>
</dbReference>
<dbReference type="OrthoDB" id="3713880at2"/>
<dbReference type="EMBL" id="CP001643">
    <property type="protein sequence ID" value="ACU84648.1"/>
    <property type="molecule type" value="Genomic_DNA"/>
</dbReference>